<reference evidence="3" key="1">
    <citation type="submission" date="2012-12" db="EMBL/GenBank/DDBJ databases">
        <authorList>
            <person name="Hellsten U."/>
            <person name="Grimwood J."/>
            <person name="Chapman J.A."/>
            <person name="Shapiro H."/>
            <person name="Aerts A."/>
            <person name="Otillar R.P."/>
            <person name="Terry A.Y."/>
            <person name="Boore J.L."/>
            <person name="Simakov O."/>
            <person name="Marletaz F."/>
            <person name="Cho S.-J."/>
            <person name="Edsinger-Gonzales E."/>
            <person name="Havlak P."/>
            <person name="Kuo D.-H."/>
            <person name="Larsson T."/>
            <person name="Lv J."/>
            <person name="Arendt D."/>
            <person name="Savage R."/>
            <person name="Osoegawa K."/>
            <person name="de Jong P."/>
            <person name="Lindberg D.R."/>
            <person name="Seaver E.C."/>
            <person name="Weisblat D.A."/>
            <person name="Putnam N.H."/>
            <person name="Grigoriev I.V."/>
            <person name="Rokhsar D.S."/>
        </authorList>
    </citation>
    <scope>NUCLEOTIDE SEQUENCE</scope>
    <source>
        <strain evidence="3">I ESC-2004</strain>
    </source>
</reference>
<dbReference type="EMBL" id="KB311974">
    <property type="protein sequence ID" value="ELT88120.1"/>
    <property type="molecule type" value="Genomic_DNA"/>
</dbReference>
<evidence type="ECO:0000313" key="3">
    <source>
        <dbReference type="Proteomes" id="UP000014760"/>
    </source>
</evidence>
<dbReference type="InterPro" id="IPR002347">
    <property type="entry name" value="SDR_fam"/>
</dbReference>
<reference evidence="2" key="3">
    <citation type="submission" date="2015-06" db="UniProtKB">
        <authorList>
            <consortium name="EnsemblMetazoa"/>
        </authorList>
    </citation>
    <scope>IDENTIFICATION</scope>
</reference>
<dbReference type="STRING" id="283909.R7T9Q2"/>
<feature type="non-terminal residue" evidence="1">
    <location>
        <position position="1"/>
    </location>
</feature>
<dbReference type="EMBL" id="AMQN01033673">
    <property type="status" value="NOT_ANNOTATED_CDS"/>
    <property type="molecule type" value="Genomic_DNA"/>
</dbReference>
<dbReference type="EnsemblMetazoa" id="CapteT99584">
    <property type="protein sequence ID" value="CapteP99584"/>
    <property type="gene ID" value="CapteG99584"/>
</dbReference>
<keyword evidence="3" id="KW-1185">Reference proteome</keyword>
<accession>R7T9Q2</accession>
<dbReference type="AlphaFoldDB" id="R7T9Q2"/>
<dbReference type="OMA" id="EAIPNEM"/>
<dbReference type="Pfam" id="PF13561">
    <property type="entry name" value="adh_short_C2"/>
    <property type="match status" value="1"/>
</dbReference>
<dbReference type="OrthoDB" id="1888931at2759"/>
<reference evidence="1 3" key="2">
    <citation type="journal article" date="2013" name="Nature">
        <title>Insights into bilaterian evolution from three spiralian genomes.</title>
        <authorList>
            <person name="Simakov O."/>
            <person name="Marletaz F."/>
            <person name="Cho S.J."/>
            <person name="Edsinger-Gonzales E."/>
            <person name="Havlak P."/>
            <person name="Hellsten U."/>
            <person name="Kuo D.H."/>
            <person name="Larsson T."/>
            <person name="Lv J."/>
            <person name="Arendt D."/>
            <person name="Savage R."/>
            <person name="Osoegawa K."/>
            <person name="de Jong P."/>
            <person name="Grimwood J."/>
            <person name="Chapman J.A."/>
            <person name="Shapiro H."/>
            <person name="Aerts A."/>
            <person name="Otillar R.P."/>
            <person name="Terry A.Y."/>
            <person name="Boore J.L."/>
            <person name="Grigoriev I.V."/>
            <person name="Lindberg D.R."/>
            <person name="Seaver E.C."/>
            <person name="Weisblat D.A."/>
            <person name="Putnam N.H."/>
            <person name="Rokhsar D.S."/>
        </authorList>
    </citation>
    <scope>NUCLEOTIDE SEQUENCE</scope>
    <source>
        <strain evidence="1 3">I ESC-2004</strain>
    </source>
</reference>
<organism evidence="1">
    <name type="scientific">Capitella teleta</name>
    <name type="common">Polychaete worm</name>
    <dbReference type="NCBI Taxonomy" id="283909"/>
    <lineage>
        <taxon>Eukaryota</taxon>
        <taxon>Metazoa</taxon>
        <taxon>Spiralia</taxon>
        <taxon>Lophotrochozoa</taxon>
        <taxon>Annelida</taxon>
        <taxon>Polychaeta</taxon>
        <taxon>Sedentaria</taxon>
        <taxon>Scolecida</taxon>
        <taxon>Capitellidae</taxon>
        <taxon>Capitella</taxon>
    </lineage>
</organism>
<dbReference type="HOGENOM" id="CLU_187313_0_0_1"/>
<gene>
    <name evidence="1" type="ORF">CAPTEDRAFT_99584</name>
</gene>
<dbReference type="Gene3D" id="3.40.50.720">
    <property type="entry name" value="NAD(P)-binding Rossmann-like Domain"/>
    <property type="match status" value="1"/>
</dbReference>
<sequence>DPTGKFHQREKKHISIGRLGEVEEVANLACYLLSPFSNFATGSVITFDGGEFNYMAGEFNALHSVSKEEWDMLESLIRNTKGS</sequence>
<evidence type="ECO:0000313" key="1">
    <source>
        <dbReference type="EMBL" id="ELT88120.1"/>
    </source>
</evidence>
<dbReference type="Proteomes" id="UP000014760">
    <property type="component" value="Unassembled WGS sequence"/>
</dbReference>
<dbReference type="SUPFAM" id="SSF51735">
    <property type="entry name" value="NAD(P)-binding Rossmann-fold domains"/>
    <property type="match status" value="1"/>
</dbReference>
<dbReference type="InterPro" id="IPR036291">
    <property type="entry name" value="NAD(P)-bd_dom_sf"/>
</dbReference>
<name>R7T9Q2_CAPTE</name>
<protein>
    <submittedName>
        <fullName evidence="1 2">Uncharacterized protein</fullName>
    </submittedName>
</protein>
<proteinExistence type="predicted"/>
<evidence type="ECO:0000313" key="2">
    <source>
        <dbReference type="EnsemblMetazoa" id="CapteP99584"/>
    </source>
</evidence>